<gene>
    <name evidence="2" type="ORF">KFL_004600130</name>
</gene>
<accession>A0A1Y1IFJ7</accession>
<name>A0A1Y1IFJ7_KLENI</name>
<organism evidence="2 3">
    <name type="scientific">Klebsormidium nitens</name>
    <name type="common">Green alga</name>
    <name type="synonym">Ulothrix nitens</name>
    <dbReference type="NCBI Taxonomy" id="105231"/>
    <lineage>
        <taxon>Eukaryota</taxon>
        <taxon>Viridiplantae</taxon>
        <taxon>Streptophyta</taxon>
        <taxon>Klebsormidiophyceae</taxon>
        <taxon>Klebsormidiales</taxon>
        <taxon>Klebsormidiaceae</taxon>
        <taxon>Klebsormidium</taxon>
    </lineage>
</organism>
<feature type="compositionally biased region" description="Polar residues" evidence="1">
    <location>
        <begin position="23"/>
        <end position="32"/>
    </location>
</feature>
<feature type="compositionally biased region" description="Polar residues" evidence="1">
    <location>
        <begin position="1"/>
        <end position="13"/>
    </location>
</feature>
<sequence>MLNTTTFGPSNFQRGLFPPQIPPNFNNSVKSQISPNVNSVESSFQPPYIHSQLSSPSFTTFCSKSRWTVFGEHPHGL</sequence>
<protein>
    <submittedName>
        <fullName evidence="2">Uncharacterized protein</fullName>
    </submittedName>
</protein>
<reference evidence="2 3" key="1">
    <citation type="journal article" date="2014" name="Nat. Commun.">
        <title>Klebsormidium flaccidum genome reveals primary factors for plant terrestrial adaptation.</title>
        <authorList>
            <person name="Hori K."/>
            <person name="Maruyama F."/>
            <person name="Fujisawa T."/>
            <person name="Togashi T."/>
            <person name="Yamamoto N."/>
            <person name="Seo M."/>
            <person name="Sato S."/>
            <person name="Yamada T."/>
            <person name="Mori H."/>
            <person name="Tajima N."/>
            <person name="Moriyama T."/>
            <person name="Ikeuchi M."/>
            <person name="Watanabe M."/>
            <person name="Wada H."/>
            <person name="Kobayashi K."/>
            <person name="Saito M."/>
            <person name="Masuda T."/>
            <person name="Sasaki-Sekimoto Y."/>
            <person name="Mashiguchi K."/>
            <person name="Awai K."/>
            <person name="Shimojima M."/>
            <person name="Masuda S."/>
            <person name="Iwai M."/>
            <person name="Nobusawa T."/>
            <person name="Narise T."/>
            <person name="Kondo S."/>
            <person name="Saito H."/>
            <person name="Sato R."/>
            <person name="Murakawa M."/>
            <person name="Ihara Y."/>
            <person name="Oshima-Yamada Y."/>
            <person name="Ohtaka K."/>
            <person name="Satoh M."/>
            <person name="Sonobe K."/>
            <person name="Ishii M."/>
            <person name="Ohtani R."/>
            <person name="Kanamori-Sato M."/>
            <person name="Honoki R."/>
            <person name="Miyazaki D."/>
            <person name="Mochizuki H."/>
            <person name="Umetsu J."/>
            <person name="Higashi K."/>
            <person name="Shibata D."/>
            <person name="Kamiya Y."/>
            <person name="Sato N."/>
            <person name="Nakamura Y."/>
            <person name="Tabata S."/>
            <person name="Ida S."/>
            <person name="Kurokawa K."/>
            <person name="Ohta H."/>
        </authorList>
    </citation>
    <scope>NUCLEOTIDE SEQUENCE [LARGE SCALE GENOMIC DNA]</scope>
    <source>
        <strain evidence="2 3">NIES-2285</strain>
    </source>
</reference>
<feature type="region of interest" description="Disordered" evidence="1">
    <location>
        <begin position="1"/>
        <end position="32"/>
    </location>
</feature>
<dbReference type="EMBL" id="DF237409">
    <property type="protein sequence ID" value="GAQ88802.1"/>
    <property type="molecule type" value="Genomic_DNA"/>
</dbReference>
<evidence type="ECO:0000313" key="2">
    <source>
        <dbReference type="EMBL" id="GAQ88802.1"/>
    </source>
</evidence>
<dbReference type="AlphaFoldDB" id="A0A1Y1IFJ7"/>
<evidence type="ECO:0000313" key="3">
    <source>
        <dbReference type="Proteomes" id="UP000054558"/>
    </source>
</evidence>
<evidence type="ECO:0000256" key="1">
    <source>
        <dbReference type="SAM" id="MobiDB-lite"/>
    </source>
</evidence>
<keyword evidence="3" id="KW-1185">Reference proteome</keyword>
<proteinExistence type="predicted"/>
<dbReference type="Proteomes" id="UP000054558">
    <property type="component" value="Unassembled WGS sequence"/>
</dbReference>